<feature type="compositionally biased region" description="Low complexity" evidence="1">
    <location>
        <begin position="32"/>
        <end position="43"/>
    </location>
</feature>
<evidence type="ECO:0000256" key="1">
    <source>
        <dbReference type="SAM" id="MobiDB-lite"/>
    </source>
</evidence>
<organism evidence="2 3">
    <name type="scientific">Nocardia wallacei</name>
    <dbReference type="NCBI Taxonomy" id="480035"/>
    <lineage>
        <taxon>Bacteria</taxon>
        <taxon>Bacillati</taxon>
        <taxon>Actinomycetota</taxon>
        <taxon>Actinomycetes</taxon>
        <taxon>Mycobacteriales</taxon>
        <taxon>Nocardiaceae</taxon>
        <taxon>Nocardia</taxon>
    </lineage>
</organism>
<keyword evidence="3" id="KW-1185">Reference proteome</keyword>
<accession>A0A7G1KVB7</accession>
<name>A0A7G1KVB7_9NOCA</name>
<dbReference type="EMBL" id="AP023396">
    <property type="protein sequence ID" value="BCK59127.1"/>
    <property type="molecule type" value="Genomic_DNA"/>
</dbReference>
<feature type="compositionally biased region" description="Low complexity" evidence="1">
    <location>
        <begin position="51"/>
        <end position="70"/>
    </location>
</feature>
<sequence>MGGGGAKGSTAVTPSEVVNAPAATTARGNTVDDSTSAAATAPATDRESRPADGAAAAANPPSPTAAPTTRAWRDRALTVHPAGTRCPKDDRNECGPTASPCTFTFSRAYQPDGKLRISNVAHLCYIADVS</sequence>
<feature type="region of interest" description="Disordered" evidence="1">
    <location>
        <begin position="1"/>
        <end position="72"/>
    </location>
</feature>
<reference evidence="2 3" key="1">
    <citation type="submission" date="2020-08" db="EMBL/GenBank/DDBJ databases">
        <title>Genome Sequencing of Nocardia wallacei strain FMUON74 and assembly.</title>
        <authorList>
            <person name="Toyokawa M."/>
            <person name="Uesaka K."/>
        </authorList>
    </citation>
    <scope>NUCLEOTIDE SEQUENCE [LARGE SCALE GENOMIC DNA]</scope>
    <source>
        <strain evidence="2 3">FMUON74</strain>
    </source>
</reference>
<evidence type="ECO:0000313" key="3">
    <source>
        <dbReference type="Proteomes" id="UP000516173"/>
    </source>
</evidence>
<gene>
    <name evidence="2" type="ORF">NWFMUON74_68990</name>
</gene>
<protein>
    <submittedName>
        <fullName evidence="2">Uncharacterized protein</fullName>
    </submittedName>
</protein>
<dbReference type="KEGG" id="nwl:NWFMUON74_68990"/>
<proteinExistence type="predicted"/>
<dbReference type="AlphaFoldDB" id="A0A7G1KVB7"/>
<dbReference type="Proteomes" id="UP000516173">
    <property type="component" value="Chromosome"/>
</dbReference>
<evidence type="ECO:0000313" key="2">
    <source>
        <dbReference type="EMBL" id="BCK59127.1"/>
    </source>
</evidence>